<keyword evidence="3" id="KW-0808">Transferase</keyword>
<dbReference type="Pfam" id="PF00155">
    <property type="entry name" value="Aminotran_1_2"/>
    <property type="match status" value="1"/>
</dbReference>
<dbReference type="STRING" id="157652.A0A371F1R5"/>
<dbReference type="InterPro" id="IPR015424">
    <property type="entry name" value="PyrdxlP-dep_Trfase"/>
</dbReference>
<comment type="cofactor">
    <cofactor evidence="1">
        <name>pyridoxal 5'-phosphate</name>
        <dbReference type="ChEBI" id="CHEBI:597326"/>
    </cofactor>
</comment>
<dbReference type="GO" id="GO:0030170">
    <property type="term" value="F:pyridoxal phosphate binding"/>
    <property type="evidence" value="ECO:0007669"/>
    <property type="project" value="InterPro"/>
</dbReference>
<dbReference type="CDD" id="cd00609">
    <property type="entry name" value="AAT_like"/>
    <property type="match status" value="1"/>
</dbReference>
<dbReference type="GO" id="GO:0005737">
    <property type="term" value="C:cytoplasm"/>
    <property type="evidence" value="ECO:0007669"/>
    <property type="project" value="TreeGrafter"/>
</dbReference>
<dbReference type="Gene3D" id="3.40.640.10">
    <property type="entry name" value="Type I PLP-dependent aspartate aminotransferase-like (Major domain)"/>
    <property type="match status" value="2"/>
</dbReference>
<protein>
    <submittedName>
        <fullName evidence="6">Kynurenine--oxoglutarate transaminase 3</fullName>
    </submittedName>
</protein>
<keyword evidence="7" id="KW-1185">Reference proteome</keyword>
<evidence type="ECO:0000313" key="7">
    <source>
        <dbReference type="Proteomes" id="UP000257109"/>
    </source>
</evidence>
<proteinExistence type="predicted"/>
<dbReference type="InterPro" id="IPR015421">
    <property type="entry name" value="PyrdxlP-dep_Trfase_major"/>
</dbReference>
<feature type="domain" description="Aminotransferase class I/classII large" evidence="5">
    <location>
        <begin position="5"/>
        <end position="110"/>
    </location>
</feature>
<sequence>MLGLIKPGEEVILFAPYYDSYLATLSMAGAKVRCITLHPPHFSVPIEELKSTVSQETRAIFINTPHNPTGKMFTPEELNAIATLCIRNDVLVFFDEVYDKWAYDIDHVSIASLPGIYDELIGEDILFKRMEDWIGHNPYSLDMGSAIGTCFSHFYFHHSMQWAAAAALRAPDSYFVELKRDYMENRDILVEGLKDVEIQEMTMGMNLTLK</sequence>
<evidence type="ECO:0000256" key="1">
    <source>
        <dbReference type="ARBA" id="ARBA00001933"/>
    </source>
</evidence>
<keyword evidence="2" id="KW-0032">Aminotransferase</keyword>
<name>A0A371F1R5_MUCPR</name>
<organism evidence="6 7">
    <name type="scientific">Mucuna pruriens</name>
    <name type="common">Velvet bean</name>
    <name type="synonym">Dolichos pruriens</name>
    <dbReference type="NCBI Taxonomy" id="157652"/>
    <lineage>
        <taxon>Eukaryota</taxon>
        <taxon>Viridiplantae</taxon>
        <taxon>Streptophyta</taxon>
        <taxon>Embryophyta</taxon>
        <taxon>Tracheophyta</taxon>
        <taxon>Spermatophyta</taxon>
        <taxon>Magnoliopsida</taxon>
        <taxon>eudicotyledons</taxon>
        <taxon>Gunneridae</taxon>
        <taxon>Pentapetalae</taxon>
        <taxon>rosids</taxon>
        <taxon>fabids</taxon>
        <taxon>Fabales</taxon>
        <taxon>Fabaceae</taxon>
        <taxon>Papilionoideae</taxon>
        <taxon>50 kb inversion clade</taxon>
        <taxon>NPAAA clade</taxon>
        <taxon>indigoferoid/millettioid clade</taxon>
        <taxon>Phaseoleae</taxon>
        <taxon>Mucuna</taxon>
    </lineage>
</organism>
<keyword evidence="4" id="KW-0663">Pyridoxal phosphate</keyword>
<dbReference type="AlphaFoldDB" id="A0A371F1R5"/>
<evidence type="ECO:0000256" key="3">
    <source>
        <dbReference type="ARBA" id="ARBA00022679"/>
    </source>
</evidence>
<dbReference type="PANTHER" id="PTHR43807">
    <property type="entry name" value="FI04487P"/>
    <property type="match status" value="1"/>
</dbReference>
<dbReference type="SUPFAM" id="SSF53383">
    <property type="entry name" value="PLP-dependent transferases"/>
    <property type="match status" value="1"/>
</dbReference>
<evidence type="ECO:0000256" key="4">
    <source>
        <dbReference type="ARBA" id="ARBA00022898"/>
    </source>
</evidence>
<dbReference type="InterPro" id="IPR004839">
    <property type="entry name" value="Aminotransferase_I/II_large"/>
</dbReference>
<dbReference type="Gene3D" id="3.90.1150.10">
    <property type="entry name" value="Aspartate Aminotransferase, domain 1"/>
    <property type="match status" value="1"/>
</dbReference>
<dbReference type="OrthoDB" id="2414662at2759"/>
<gene>
    <name evidence="6" type="primary">Kyat3</name>
    <name evidence="6" type="ORF">CR513_48425</name>
</gene>
<dbReference type="InterPro" id="IPR051326">
    <property type="entry name" value="Kynurenine-oxoglutarate_AT"/>
</dbReference>
<evidence type="ECO:0000313" key="6">
    <source>
        <dbReference type="EMBL" id="RDX72133.1"/>
    </source>
</evidence>
<feature type="non-terminal residue" evidence="6">
    <location>
        <position position="1"/>
    </location>
</feature>
<dbReference type="EMBL" id="QJKJ01011052">
    <property type="protein sequence ID" value="RDX72133.1"/>
    <property type="molecule type" value="Genomic_DNA"/>
</dbReference>
<dbReference type="Proteomes" id="UP000257109">
    <property type="component" value="Unassembled WGS sequence"/>
</dbReference>
<evidence type="ECO:0000256" key="2">
    <source>
        <dbReference type="ARBA" id="ARBA00022576"/>
    </source>
</evidence>
<dbReference type="InterPro" id="IPR015422">
    <property type="entry name" value="PyrdxlP-dep_Trfase_small"/>
</dbReference>
<dbReference type="GO" id="GO:0016212">
    <property type="term" value="F:kynurenine-oxoglutarate transaminase activity"/>
    <property type="evidence" value="ECO:0007669"/>
    <property type="project" value="TreeGrafter"/>
</dbReference>
<dbReference type="PANTHER" id="PTHR43807:SF20">
    <property type="entry name" value="FI04487P"/>
    <property type="match status" value="1"/>
</dbReference>
<reference evidence="6" key="1">
    <citation type="submission" date="2018-05" db="EMBL/GenBank/DDBJ databases">
        <title>Draft genome of Mucuna pruriens seed.</title>
        <authorList>
            <person name="Nnadi N.E."/>
            <person name="Vos R."/>
            <person name="Hasami M.H."/>
            <person name="Devisetty U.K."/>
            <person name="Aguiy J.C."/>
        </authorList>
    </citation>
    <scope>NUCLEOTIDE SEQUENCE [LARGE SCALE GENOMIC DNA]</scope>
    <source>
        <strain evidence="6">JCA_2017</strain>
    </source>
</reference>
<comment type="caution">
    <text evidence="6">The sequence shown here is derived from an EMBL/GenBank/DDBJ whole genome shotgun (WGS) entry which is preliminary data.</text>
</comment>
<evidence type="ECO:0000259" key="5">
    <source>
        <dbReference type="Pfam" id="PF00155"/>
    </source>
</evidence>
<accession>A0A371F1R5</accession>